<keyword evidence="2" id="KW-1185">Reference proteome</keyword>
<gene>
    <name evidence="1" type="ORF">NOF53_23225</name>
</gene>
<dbReference type="EMBL" id="JANFQF010000024">
    <property type="protein sequence ID" value="MCQ4122037.1"/>
    <property type="molecule type" value="Genomic_DNA"/>
</dbReference>
<evidence type="ECO:0000313" key="1">
    <source>
        <dbReference type="EMBL" id="MCQ4122037.1"/>
    </source>
</evidence>
<dbReference type="RefSeq" id="WP_255973185.1">
    <property type="nucleotide sequence ID" value="NZ_JANFQF010000024.1"/>
</dbReference>
<evidence type="ECO:0000313" key="2">
    <source>
        <dbReference type="Proteomes" id="UP001524501"/>
    </source>
</evidence>
<name>A0ABT1QLR9_9NOCA</name>
<protein>
    <submittedName>
        <fullName evidence="1">Uncharacterized protein</fullName>
    </submittedName>
</protein>
<organism evidence="1 2">
    <name type="scientific">Rhodococcus tibetensis</name>
    <dbReference type="NCBI Taxonomy" id="2965064"/>
    <lineage>
        <taxon>Bacteria</taxon>
        <taxon>Bacillati</taxon>
        <taxon>Actinomycetota</taxon>
        <taxon>Actinomycetes</taxon>
        <taxon>Mycobacteriales</taxon>
        <taxon>Nocardiaceae</taxon>
        <taxon>Rhodococcus</taxon>
    </lineage>
</organism>
<reference evidence="1 2" key="1">
    <citation type="submission" date="2022-07" db="EMBL/GenBank/DDBJ databases">
        <title>Degradation activity of malathion, p-nitrophenol and potential low-temperature adaptation strategy of Rhodococcus sp. FXJ9.536.</title>
        <authorList>
            <person name="Huang J."/>
            <person name="Huang Y."/>
        </authorList>
    </citation>
    <scope>NUCLEOTIDE SEQUENCE [LARGE SCALE GENOMIC DNA]</scope>
    <source>
        <strain evidence="1 2">FXJ9.536</strain>
    </source>
</reference>
<accession>A0ABT1QLR9</accession>
<dbReference type="Proteomes" id="UP001524501">
    <property type="component" value="Unassembled WGS sequence"/>
</dbReference>
<comment type="caution">
    <text evidence="1">The sequence shown here is derived from an EMBL/GenBank/DDBJ whole genome shotgun (WGS) entry which is preliminary data.</text>
</comment>
<proteinExistence type="predicted"/>
<sequence>MSDLPKIGLYHDALLALTLATNRSARLVETAEGVGLRVDLTLGCHLLAIATTGGVDRDVDAEGGWTVHVAGRGSVGSEEPLVTVRGDWLVDAVDQILAHVDAFGGRQAGCSAMRRSTLWPHSAREAV</sequence>